<dbReference type="Proteomes" id="UP000190857">
    <property type="component" value="Unassembled WGS sequence"/>
</dbReference>
<evidence type="ECO:0000256" key="1">
    <source>
        <dbReference type="ARBA" id="ARBA00007164"/>
    </source>
</evidence>
<dbReference type="GO" id="GO:0008360">
    <property type="term" value="P:regulation of cell shape"/>
    <property type="evidence" value="ECO:0007669"/>
    <property type="project" value="UniProtKB-KW"/>
</dbReference>
<sequence>MSASYRPRARWGRIIGIPLGTLIILAVGLYGPATLIGPLPAATFTPAAAATSDVAGTPVALPETGSSAVTLADVDEPIATAGTSDPLPAAGTVKVITALVVLDKHPLGAGEQGATLPIGRADFDSYTDYAKNGARTVPVFLGENWTQLEMLQALLLGSSNNHADSLARWAFGSTEEFVTQANAWLRENGMQNTTLADATGLSEQSVATASDLARIAQLADDNEAISAILSNPSTALASRRGVDNTTAYLADLGVTGLSRSYTDAAGVSFLYAATVSKEGQNLTFYGAFVGQPDYDSLEASVRALMDSAQAGVQIAPPLPEGTVLGSMTSAWGREAEVVAGRLAPRMVWKTDTAKPVVTLDEVRIATKGQRIGTATVTAAGAERDAPALLEASLPDPGPLWRLSHPVPVISELIASWK</sequence>
<dbReference type="InterPro" id="IPR001967">
    <property type="entry name" value="Peptidase_S11_N"/>
</dbReference>
<dbReference type="InterPro" id="IPR018044">
    <property type="entry name" value="Peptidase_S11"/>
</dbReference>
<keyword evidence="4" id="KW-0133">Cell shape</keyword>
<feature type="transmembrane region" description="Helical" evidence="8">
    <location>
        <begin position="12"/>
        <end position="31"/>
    </location>
</feature>
<evidence type="ECO:0000256" key="6">
    <source>
        <dbReference type="ARBA" id="ARBA00023316"/>
    </source>
</evidence>
<keyword evidence="5" id="KW-0573">Peptidoglycan synthesis</keyword>
<keyword evidence="8" id="KW-1133">Transmembrane helix</keyword>
<evidence type="ECO:0000256" key="3">
    <source>
        <dbReference type="ARBA" id="ARBA00022801"/>
    </source>
</evidence>
<keyword evidence="10" id="KW-0121">Carboxypeptidase</keyword>
<dbReference type="RefSeq" id="WP_079727390.1">
    <property type="nucleotide sequence ID" value="NZ_FUZP01000001.1"/>
</dbReference>
<dbReference type="OrthoDB" id="5241551at2"/>
<dbReference type="GO" id="GO:0009002">
    <property type="term" value="F:serine-type D-Ala-D-Ala carboxypeptidase activity"/>
    <property type="evidence" value="ECO:0007669"/>
    <property type="project" value="InterPro"/>
</dbReference>
<evidence type="ECO:0000256" key="4">
    <source>
        <dbReference type="ARBA" id="ARBA00022960"/>
    </source>
</evidence>
<dbReference type="EMBL" id="FUZP01000001">
    <property type="protein sequence ID" value="SKC47702.1"/>
    <property type="molecule type" value="Genomic_DNA"/>
</dbReference>
<gene>
    <name evidence="10" type="ORF">SAMN06309945_1332</name>
</gene>
<evidence type="ECO:0000313" key="10">
    <source>
        <dbReference type="EMBL" id="SKC47702.1"/>
    </source>
</evidence>
<comment type="similarity">
    <text evidence="1 7">Belongs to the peptidase S11 family.</text>
</comment>
<dbReference type="InterPro" id="IPR012338">
    <property type="entry name" value="Beta-lactam/transpept-like"/>
</dbReference>
<dbReference type="PRINTS" id="PR00725">
    <property type="entry name" value="DADACBPTASE1"/>
</dbReference>
<dbReference type="GO" id="GO:0071555">
    <property type="term" value="P:cell wall organization"/>
    <property type="evidence" value="ECO:0007669"/>
    <property type="project" value="UniProtKB-KW"/>
</dbReference>
<evidence type="ECO:0000256" key="5">
    <source>
        <dbReference type="ARBA" id="ARBA00022984"/>
    </source>
</evidence>
<keyword evidence="10" id="KW-0645">Protease</keyword>
<protein>
    <submittedName>
        <fullName evidence="10">D-alanyl-D-alanine carboxypeptidase (Penicillin-binding protein 5/6)</fullName>
    </submittedName>
</protein>
<feature type="domain" description="Peptidase S11 D-alanyl-D-alanine carboxypeptidase A N-terminal" evidence="9">
    <location>
        <begin position="87"/>
        <end position="275"/>
    </location>
</feature>
<keyword evidence="3" id="KW-0378">Hydrolase</keyword>
<dbReference type="GO" id="GO:0006508">
    <property type="term" value="P:proteolysis"/>
    <property type="evidence" value="ECO:0007669"/>
    <property type="project" value="InterPro"/>
</dbReference>
<keyword evidence="6" id="KW-0961">Cell wall biogenesis/degradation</keyword>
<keyword evidence="11" id="KW-1185">Reference proteome</keyword>
<proteinExistence type="inferred from homology"/>
<keyword evidence="8" id="KW-0472">Membrane</keyword>
<dbReference type="AlphaFoldDB" id="A0A1T5J8V7"/>
<accession>A0A1T5J8V7</accession>
<evidence type="ECO:0000256" key="8">
    <source>
        <dbReference type="SAM" id="Phobius"/>
    </source>
</evidence>
<evidence type="ECO:0000259" key="9">
    <source>
        <dbReference type="Pfam" id="PF00768"/>
    </source>
</evidence>
<organism evidence="10 11">
    <name type="scientific">Okibacterium fritillariae</name>
    <dbReference type="NCBI Taxonomy" id="123320"/>
    <lineage>
        <taxon>Bacteria</taxon>
        <taxon>Bacillati</taxon>
        <taxon>Actinomycetota</taxon>
        <taxon>Actinomycetes</taxon>
        <taxon>Micrococcales</taxon>
        <taxon>Microbacteriaceae</taxon>
        <taxon>Okibacterium</taxon>
    </lineage>
</organism>
<evidence type="ECO:0000256" key="7">
    <source>
        <dbReference type="RuleBase" id="RU004016"/>
    </source>
</evidence>
<keyword evidence="2" id="KW-0732">Signal</keyword>
<dbReference type="Pfam" id="PF00768">
    <property type="entry name" value="Peptidase_S11"/>
    <property type="match status" value="1"/>
</dbReference>
<dbReference type="STRING" id="123320.SAMN06309945_1332"/>
<reference evidence="10 11" key="1">
    <citation type="submission" date="2017-02" db="EMBL/GenBank/DDBJ databases">
        <authorList>
            <person name="Peterson S.W."/>
        </authorList>
    </citation>
    <scope>NUCLEOTIDE SEQUENCE [LARGE SCALE GENOMIC DNA]</scope>
    <source>
        <strain evidence="10 11">VKM Ac-2059</strain>
    </source>
</reference>
<dbReference type="GO" id="GO:0009252">
    <property type="term" value="P:peptidoglycan biosynthetic process"/>
    <property type="evidence" value="ECO:0007669"/>
    <property type="project" value="UniProtKB-KW"/>
</dbReference>
<name>A0A1T5J8V7_9MICO</name>
<dbReference type="Gene3D" id="3.40.710.10">
    <property type="entry name" value="DD-peptidase/beta-lactamase superfamily"/>
    <property type="match status" value="1"/>
</dbReference>
<evidence type="ECO:0000256" key="2">
    <source>
        <dbReference type="ARBA" id="ARBA00022729"/>
    </source>
</evidence>
<keyword evidence="8" id="KW-0812">Transmembrane</keyword>
<dbReference type="SUPFAM" id="SSF56601">
    <property type="entry name" value="beta-lactamase/transpeptidase-like"/>
    <property type="match status" value="1"/>
</dbReference>
<evidence type="ECO:0000313" key="11">
    <source>
        <dbReference type="Proteomes" id="UP000190857"/>
    </source>
</evidence>